<dbReference type="Pfam" id="PF17407">
    <property type="entry name" value="Nrap_D6"/>
    <property type="match status" value="1"/>
</dbReference>
<dbReference type="Pfam" id="PF03813">
    <property type="entry name" value="Nrap"/>
    <property type="match status" value="1"/>
</dbReference>
<dbReference type="Proteomes" id="UP001140074">
    <property type="component" value="Unassembled WGS sequence"/>
</dbReference>
<evidence type="ECO:0000259" key="9">
    <source>
        <dbReference type="Pfam" id="PF17405"/>
    </source>
</evidence>
<dbReference type="Pfam" id="PF17406">
    <property type="entry name" value="Nrap_D5"/>
    <property type="match status" value="1"/>
</dbReference>
<dbReference type="InterPro" id="IPR035367">
    <property type="entry name" value="Nrap_D2"/>
</dbReference>
<dbReference type="GO" id="GO:0032545">
    <property type="term" value="C:CURI complex"/>
    <property type="evidence" value="ECO:0007669"/>
    <property type="project" value="TreeGrafter"/>
</dbReference>
<feature type="region of interest" description="Disordered" evidence="5">
    <location>
        <begin position="1"/>
        <end position="86"/>
    </location>
</feature>
<gene>
    <name evidence="12" type="primary">UTP22</name>
    <name evidence="12" type="ORF">GGH94_005855</name>
</gene>
<feature type="domain" description="Nrap protein" evidence="10">
    <location>
        <begin position="969"/>
        <end position="1152"/>
    </location>
</feature>
<dbReference type="Pfam" id="PF17403">
    <property type="entry name" value="Nrap_D2"/>
    <property type="match status" value="1"/>
</dbReference>
<dbReference type="PANTHER" id="PTHR17972">
    <property type="entry name" value="NUCLEOLAR RNA-ASSOCIATED PROTEIN"/>
    <property type="match status" value="1"/>
</dbReference>
<dbReference type="EMBL" id="JANBUY010000345">
    <property type="protein sequence ID" value="KAJ2859878.1"/>
    <property type="molecule type" value="Genomic_DNA"/>
</dbReference>
<feature type="domain" description="Nrap protein" evidence="6">
    <location>
        <begin position="215"/>
        <end position="363"/>
    </location>
</feature>
<evidence type="ECO:0000259" key="10">
    <source>
        <dbReference type="Pfam" id="PF17406"/>
    </source>
</evidence>
<comment type="similarity">
    <text evidence="2">Belongs to the NRAP family.</text>
</comment>
<feature type="domain" description="Nrap protein" evidence="9">
    <location>
        <begin position="749"/>
        <end position="966"/>
    </location>
</feature>
<dbReference type="InterPro" id="IPR035368">
    <property type="entry name" value="Nrap_D3"/>
</dbReference>
<dbReference type="Gene3D" id="1.10.1410.10">
    <property type="match status" value="2"/>
</dbReference>
<keyword evidence="13" id="KW-1185">Reference proteome</keyword>
<evidence type="ECO:0000256" key="5">
    <source>
        <dbReference type="SAM" id="MobiDB-lite"/>
    </source>
</evidence>
<evidence type="ECO:0000259" key="11">
    <source>
        <dbReference type="Pfam" id="PF17407"/>
    </source>
</evidence>
<evidence type="ECO:0000313" key="12">
    <source>
        <dbReference type="EMBL" id="KAJ2859878.1"/>
    </source>
</evidence>
<evidence type="ECO:0000259" key="8">
    <source>
        <dbReference type="Pfam" id="PF17404"/>
    </source>
</evidence>
<dbReference type="GO" id="GO:0006364">
    <property type="term" value="P:rRNA processing"/>
    <property type="evidence" value="ECO:0007669"/>
    <property type="project" value="TreeGrafter"/>
</dbReference>
<dbReference type="InterPro" id="IPR035082">
    <property type="entry name" value="Nrap_D1"/>
</dbReference>
<dbReference type="InterPro" id="IPR035371">
    <property type="entry name" value="Nrap_D6"/>
</dbReference>
<feature type="compositionally biased region" description="Basic and acidic residues" evidence="5">
    <location>
        <begin position="13"/>
        <end position="22"/>
    </location>
</feature>
<keyword evidence="4" id="KW-0539">Nucleus</keyword>
<dbReference type="Pfam" id="PF17404">
    <property type="entry name" value="Nrap_D3"/>
    <property type="match status" value="1"/>
</dbReference>
<feature type="domain" description="Nrap protein" evidence="7">
    <location>
        <begin position="369"/>
        <end position="519"/>
    </location>
</feature>
<reference evidence="12" key="1">
    <citation type="submission" date="2022-07" db="EMBL/GenBank/DDBJ databases">
        <title>Phylogenomic reconstructions and comparative analyses of Kickxellomycotina fungi.</title>
        <authorList>
            <person name="Reynolds N.K."/>
            <person name="Stajich J.E."/>
            <person name="Barry K."/>
            <person name="Grigoriev I.V."/>
            <person name="Crous P."/>
            <person name="Smith M.E."/>
        </authorList>
    </citation>
    <scope>NUCLEOTIDE SEQUENCE</scope>
    <source>
        <strain evidence="12">RSA 476</strain>
    </source>
</reference>
<dbReference type="Gene3D" id="3.30.70.3030">
    <property type="match status" value="1"/>
</dbReference>
<evidence type="ECO:0000256" key="1">
    <source>
        <dbReference type="ARBA" id="ARBA00004604"/>
    </source>
</evidence>
<dbReference type="GO" id="GO:0032040">
    <property type="term" value="C:small-subunit processome"/>
    <property type="evidence" value="ECO:0007669"/>
    <property type="project" value="TreeGrafter"/>
</dbReference>
<comment type="caution">
    <text evidence="12">The sequence shown here is derived from an EMBL/GenBank/DDBJ whole genome shotgun (WGS) entry which is preliminary data.</text>
</comment>
<evidence type="ECO:0000256" key="3">
    <source>
        <dbReference type="ARBA" id="ARBA00022884"/>
    </source>
</evidence>
<sequence length="1335" mass="146720">MAAGGSVTKRKPRAAEATKPKSESVAQVEADEVSDIDMASDSDDSQLDDGDDNDEEMAEPMLAGENASGENTTKTAEHKKGLPGAKPTNAEIMALNETSLLFKSNLFKLQVDELLSETSVAANTKPTRGLDAALKQIRDVLTSLGDVKEMSTDSASNYVRKQSKASGKLAMIPFPDPAPAVGMPISFAFKAPKVVNIVGSYPLGMAAQSHSGFNVDVVVQMPAELFQERDYLNFRYFYKRAFYVAVLLIGLQQHSAISELFDVEFSCLRSDTRLPIVVLRPKSGVKHLGKLGCTVRILPSIAHDTLPLKRLSPERNYVRPSYISNAKEAESDEANLPATPQYSATILSDALLLTHMKYLFETTEMCPEFPRAATLLRIWIGQRTAAGRQLGSHKIAGSQRLNGFVLTMLLAWLLRCAHSSSSSGPKLSGTMSAYQLFKGAIEFLAVHDFEEAPIQFGAEANMDAFGDNFGAVFVDPTDSLNLLSGVQEWELAELRMEARVTALDINHHVEDRFARVFLSAALTDISAKYDHVFRLEVDLSKFLSAKHGAELKPARRLAELEFGHPVAAVQNRIASFLSSALEKHARLVAVHPCADACFEDGAKAMRRHVFFIGVVADAAEARRLVDLGPNPDAQPQEASRFRAYWGERAELRRFRDGAIRLATVWGAGEMSMEKRAAILPRMVAYLLRRHFSVRAVPEVMQADDLFVVDTARPNNAKAFGLATDPLAGSLFCMSTRITSFAQTIDIGADSADQISFEAAVSAFDEFQREIKQLDEQMPLRVVSLHAVSPGLRYASLVPPKPLSMDQGGDDSFIEPLHVVVEFASSNKWPDDITALHKIKTAFLLRLGESYTALHPESRVELVNRFHGRGAADGLLTGGSSLTLGAHENMDYEGDNCIDIKHVASGLTFRLSMLCDREGELLAKKASDMKLAGLAAHAEAIEMAHRRWTRNHIWRPRHHRQVLDLCQRHHPAVSMTIRLLKRWLSRHMLLGQAVGVPEELAELLASHVFTDISGGLSEPATGCAGFVRCLRLLAEWKWSEDLFAVDFSADSREATKEDDGVVAKTLAQGVWVSSGMPVGASEMLQKAFTEAKEHSKLKGSLRVATENDPEATWWGTVSPVLTRRLRTLAKASLECIVSCLDAGSDAQLPQVFTTPLNDYDFIIKLRRDVVCRKYEQLPKFAALSDCGAVETDYDSDSDMLDQPEIFKNLLPTMQSQQRVPGRLPQSKRHANPFHQPGMVGFDPVALYVRDLVNVYGDSMLLFNDVYGGHIIAGLWNPAVTSKPVPFTANILANIQPAPEAKAASSRPMVKYNIEAVAEEMARLGEGIVDSISVQRS</sequence>
<dbReference type="InterPro" id="IPR005554">
    <property type="entry name" value="NOL6/Upt22"/>
</dbReference>
<evidence type="ECO:0000259" key="6">
    <source>
        <dbReference type="Pfam" id="PF03813"/>
    </source>
</evidence>
<evidence type="ECO:0000259" key="7">
    <source>
        <dbReference type="Pfam" id="PF17403"/>
    </source>
</evidence>
<dbReference type="InterPro" id="IPR035370">
    <property type="entry name" value="Nrap_D5"/>
</dbReference>
<dbReference type="Pfam" id="PF17405">
    <property type="entry name" value="Nrap_D4"/>
    <property type="match status" value="1"/>
</dbReference>
<dbReference type="GO" id="GO:0003723">
    <property type="term" value="F:RNA binding"/>
    <property type="evidence" value="ECO:0007669"/>
    <property type="project" value="UniProtKB-KW"/>
</dbReference>
<feature type="domain" description="Nrap protein" evidence="8">
    <location>
        <begin position="527"/>
        <end position="692"/>
    </location>
</feature>
<feature type="compositionally biased region" description="Acidic residues" evidence="5">
    <location>
        <begin position="29"/>
        <end position="58"/>
    </location>
</feature>
<keyword evidence="3" id="KW-0694">RNA-binding</keyword>
<dbReference type="GO" id="GO:0034456">
    <property type="term" value="C:UTP-C complex"/>
    <property type="evidence" value="ECO:0007669"/>
    <property type="project" value="TreeGrafter"/>
</dbReference>
<comment type="subcellular location">
    <subcellularLocation>
        <location evidence="1">Nucleus</location>
        <location evidence="1">Nucleolus</location>
    </subcellularLocation>
</comment>
<accession>A0A9W8ICZ9</accession>
<feature type="domain" description="Nrap protein" evidence="11">
    <location>
        <begin position="1155"/>
        <end position="1330"/>
    </location>
</feature>
<evidence type="ECO:0000256" key="2">
    <source>
        <dbReference type="ARBA" id="ARBA00006674"/>
    </source>
</evidence>
<dbReference type="InterPro" id="IPR035369">
    <property type="entry name" value="Nrap_D4"/>
</dbReference>
<evidence type="ECO:0000256" key="4">
    <source>
        <dbReference type="ARBA" id="ARBA00023242"/>
    </source>
</evidence>
<dbReference type="PANTHER" id="PTHR17972:SF0">
    <property type="entry name" value="NUCLEOLAR PROTEIN 6"/>
    <property type="match status" value="1"/>
</dbReference>
<protein>
    <submittedName>
        <fullName evidence="12">U3 snoRNP protein</fullName>
    </submittedName>
</protein>
<name>A0A9W8ICZ9_9FUNG</name>
<evidence type="ECO:0000313" key="13">
    <source>
        <dbReference type="Proteomes" id="UP001140074"/>
    </source>
</evidence>
<proteinExistence type="inferred from homology"/>
<organism evidence="12 13">
    <name type="scientific">Coemansia aciculifera</name>
    <dbReference type="NCBI Taxonomy" id="417176"/>
    <lineage>
        <taxon>Eukaryota</taxon>
        <taxon>Fungi</taxon>
        <taxon>Fungi incertae sedis</taxon>
        <taxon>Zoopagomycota</taxon>
        <taxon>Kickxellomycotina</taxon>
        <taxon>Kickxellomycetes</taxon>
        <taxon>Kickxellales</taxon>
        <taxon>Kickxellaceae</taxon>
        <taxon>Coemansia</taxon>
    </lineage>
</organism>
<dbReference type="GO" id="GO:0006409">
    <property type="term" value="P:tRNA export from nucleus"/>
    <property type="evidence" value="ECO:0007669"/>
    <property type="project" value="TreeGrafter"/>
</dbReference>